<keyword evidence="5 11" id="KW-0808">Transferase</keyword>
<protein>
    <recommendedName>
        <fullName evidence="4 11">Guanylate kinase</fullName>
        <ecNumber evidence="3 11">2.7.4.8</ecNumber>
    </recommendedName>
    <alternativeName>
        <fullName evidence="9 11">GMP kinase</fullName>
    </alternativeName>
</protein>
<dbReference type="EMBL" id="FMYH01000002">
    <property type="protein sequence ID" value="SDC19498.1"/>
    <property type="molecule type" value="Genomic_DNA"/>
</dbReference>
<dbReference type="Gene3D" id="3.40.50.300">
    <property type="entry name" value="P-loop containing nucleotide triphosphate hydrolases"/>
    <property type="match status" value="1"/>
</dbReference>
<evidence type="ECO:0000256" key="10">
    <source>
        <dbReference type="ARBA" id="ARBA00048594"/>
    </source>
</evidence>
<dbReference type="Gene3D" id="3.30.63.10">
    <property type="entry name" value="Guanylate Kinase phosphate binding domain"/>
    <property type="match status" value="1"/>
</dbReference>
<keyword evidence="7 11" id="KW-0418">Kinase</keyword>
<evidence type="ECO:0000256" key="9">
    <source>
        <dbReference type="ARBA" id="ARBA00030128"/>
    </source>
</evidence>
<sequence>MIISASSAGSPSPRLTVLAGPTAVGKGTVSADIRARYPDVWLSVSATTRDPRPGEVDGVHYLFVGPTRFAEMVERGELLEWAVVHGQNSYGTPRGPVEEKLAAGVATLLEIDLQGARQVRESMPDARFVFLAPPSWTELERRLVGRGTEGPEERERRLATARVELAAAPEFDHVIINDDVRRAADELMSVMGVPATATRAR</sequence>
<dbReference type="SMART" id="SM00072">
    <property type="entry name" value="GuKc"/>
    <property type="match status" value="1"/>
</dbReference>
<organism evidence="13 14">
    <name type="scientific">Sanguibacter gelidistatuariae</name>
    <dbReference type="NCBI Taxonomy" id="1814289"/>
    <lineage>
        <taxon>Bacteria</taxon>
        <taxon>Bacillati</taxon>
        <taxon>Actinomycetota</taxon>
        <taxon>Actinomycetes</taxon>
        <taxon>Micrococcales</taxon>
        <taxon>Sanguibacteraceae</taxon>
        <taxon>Sanguibacter</taxon>
    </lineage>
</organism>
<dbReference type="InterPro" id="IPR008145">
    <property type="entry name" value="GK/Ca_channel_bsu"/>
</dbReference>
<evidence type="ECO:0000256" key="1">
    <source>
        <dbReference type="ARBA" id="ARBA00003531"/>
    </source>
</evidence>
<evidence type="ECO:0000256" key="8">
    <source>
        <dbReference type="ARBA" id="ARBA00022840"/>
    </source>
</evidence>
<evidence type="ECO:0000313" key="13">
    <source>
        <dbReference type="EMBL" id="SDC19498.1"/>
    </source>
</evidence>
<proteinExistence type="inferred from homology"/>
<accession>A0A1G6JLF2</accession>
<dbReference type="GO" id="GO:0005524">
    <property type="term" value="F:ATP binding"/>
    <property type="evidence" value="ECO:0007669"/>
    <property type="project" value="UniProtKB-UniRule"/>
</dbReference>
<comment type="function">
    <text evidence="1 11">Essential for recycling GMP and indirectly, cGMP.</text>
</comment>
<dbReference type="NCBIfam" id="TIGR03263">
    <property type="entry name" value="guanyl_kin"/>
    <property type="match status" value="1"/>
</dbReference>
<dbReference type="InterPro" id="IPR017665">
    <property type="entry name" value="Guanylate_kinase"/>
</dbReference>
<evidence type="ECO:0000256" key="5">
    <source>
        <dbReference type="ARBA" id="ARBA00022679"/>
    </source>
</evidence>
<dbReference type="PANTHER" id="PTHR23117:SF13">
    <property type="entry name" value="GUANYLATE KINASE"/>
    <property type="match status" value="1"/>
</dbReference>
<dbReference type="Pfam" id="PF00625">
    <property type="entry name" value="Guanylate_kin"/>
    <property type="match status" value="1"/>
</dbReference>
<dbReference type="PROSITE" id="PS00856">
    <property type="entry name" value="GUANYLATE_KINASE_1"/>
    <property type="match status" value="1"/>
</dbReference>
<dbReference type="InterPro" id="IPR020590">
    <property type="entry name" value="Guanylate_kinase_CS"/>
</dbReference>
<evidence type="ECO:0000256" key="11">
    <source>
        <dbReference type="HAMAP-Rule" id="MF_00328"/>
    </source>
</evidence>
<evidence type="ECO:0000256" key="4">
    <source>
        <dbReference type="ARBA" id="ARBA00016296"/>
    </source>
</evidence>
<evidence type="ECO:0000256" key="6">
    <source>
        <dbReference type="ARBA" id="ARBA00022741"/>
    </source>
</evidence>
<dbReference type="STRING" id="1814289.SAMN05216410_1364"/>
<dbReference type="Proteomes" id="UP000199039">
    <property type="component" value="Unassembled WGS sequence"/>
</dbReference>
<name>A0A1G6JLF2_9MICO</name>
<keyword evidence="8 11" id="KW-0067">ATP-binding</keyword>
<dbReference type="HAMAP" id="MF_00328">
    <property type="entry name" value="Guanylate_kinase"/>
    <property type="match status" value="1"/>
</dbReference>
<feature type="binding site" evidence="11">
    <location>
        <begin position="20"/>
        <end position="27"/>
    </location>
    <ligand>
        <name>ATP</name>
        <dbReference type="ChEBI" id="CHEBI:30616"/>
    </ligand>
</feature>
<evidence type="ECO:0000313" key="14">
    <source>
        <dbReference type="Proteomes" id="UP000199039"/>
    </source>
</evidence>
<gene>
    <name evidence="11" type="primary">gmk</name>
    <name evidence="13" type="ORF">SAMN05216410_1364</name>
</gene>
<dbReference type="PROSITE" id="PS50052">
    <property type="entry name" value="GUANYLATE_KINASE_2"/>
    <property type="match status" value="1"/>
</dbReference>
<comment type="similarity">
    <text evidence="2 11">Belongs to the guanylate kinase family.</text>
</comment>
<dbReference type="PANTHER" id="PTHR23117">
    <property type="entry name" value="GUANYLATE KINASE-RELATED"/>
    <property type="match status" value="1"/>
</dbReference>
<comment type="subcellular location">
    <subcellularLocation>
        <location evidence="11">Cytoplasm</location>
    </subcellularLocation>
</comment>
<reference evidence="13 14" key="1">
    <citation type="submission" date="2016-09" db="EMBL/GenBank/DDBJ databases">
        <authorList>
            <person name="Capua I."/>
            <person name="De Benedictis P."/>
            <person name="Joannis T."/>
            <person name="Lombin L.H."/>
            <person name="Cattoli G."/>
        </authorList>
    </citation>
    <scope>NUCLEOTIDE SEQUENCE [LARGE SCALE GENOMIC DNA]</scope>
    <source>
        <strain evidence="13 14">ISLP-3</strain>
    </source>
</reference>
<dbReference type="SUPFAM" id="SSF52540">
    <property type="entry name" value="P-loop containing nucleoside triphosphate hydrolases"/>
    <property type="match status" value="1"/>
</dbReference>
<dbReference type="InterPro" id="IPR027417">
    <property type="entry name" value="P-loop_NTPase"/>
</dbReference>
<evidence type="ECO:0000259" key="12">
    <source>
        <dbReference type="PROSITE" id="PS50052"/>
    </source>
</evidence>
<evidence type="ECO:0000256" key="7">
    <source>
        <dbReference type="ARBA" id="ARBA00022777"/>
    </source>
</evidence>
<dbReference type="InterPro" id="IPR008144">
    <property type="entry name" value="Guanylate_kin-like_dom"/>
</dbReference>
<dbReference type="FunFam" id="3.30.63.10:FF:000002">
    <property type="entry name" value="Guanylate kinase 1"/>
    <property type="match status" value="1"/>
</dbReference>
<keyword evidence="14" id="KW-1185">Reference proteome</keyword>
<dbReference type="CDD" id="cd00071">
    <property type="entry name" value="GMPK"/>
    <property type="match status" value="1"/>
</dbReference>
<evidence type="ECO:0000256" key="3">
    <source>
        <dbReference type="ARBA" id="ARBA00012961"/>
    </source>
</evidence>
<dbReference type="GO" id="GO:0004385">
    <property type="term" value="F:GMP kinase activity"/>
    <property type="evidence" value="ECO:0007669"/>
    <property type="project" value="UniProtKB-UniRule"/>
</dbReference>
<evidence type="ECO:0000256" key="2">
    <source>
        <dbReference type="ARBA" id="ARBA00005790"/>
    </source>
</evidence>
<dbReference type="OrthoDB" id="9808150at2"/>
<keyword evidence="6 11" id="KW-0547">Nucleotide-binding</keyword>
<dbReference type="EC" id="2.7.4.8" evidence="3 11"/>
<feature type="domain" description="Guanylate kinase-like" evidence="12">
    <location>
        <begin position="13"/>
        <end position="192"/>
    </location>
</feature>
<comment type="catalytic activity">
    <reaction evidence="10 11">
        <text>GMP + ATP = GDP + ADP</text>
        <dbReference type="Rhea" id="RHEA:20780"/>
        <dbReference type="ChEBI" id="CHEBI:30616"/>
        <dbReference type="ChEBI" id="CHEBI:58115"/>
        <dbReference type="ChEBI" id="CHEBI:58189"/>
        <dbReference type="ChEBI" id="CHEBI:456216"/>
        <dbReference type="EC" id="2.7.4.8"/>
    </reaction>
</comment>
<keyword evidence="11" id="KW-0963">Cytoplasm</keyword>
<dbReference type="GO" id="GO:0005829">
    <property type="term" value="C:cytosol"/>
    <property type="evidence" value="ECO:0007669"/>
    <property type="project" value="TreeGrafter"/>
</dbReference>
<dbReference type="AlphaFoldDB" id="A0A1G6JLF2"/>